<feature type="compositionally biased region" description="Basic and acidic residues" evidence="6">
    <location>
        <begin position="773"/>
        <end position="807"/>
    </location>
</feature>
<dbReference type="OrthoDB" id="66546at2759"/>
<feature type="domain" description="Gamma-Tubulin ring complex non-core subunit mod21 N-terminal" evidence="8">
    <location>
        <begin position="67"/>
        <end position="155"/>
    </location>
</feature>
<evidence type="ECO:0000256" key="3">
    <source>
        <dbReference type="ARBA" id="ARBA00022701"/>
    </source>
</evidence>
<dbReference type="GO" id="GO:0007020">
    <property type="term" value="P:microtubule nucleation"/>
    <property type="evidence" value="ECO:0007669"/>
    <property type="project" value="InterPro"/>
</dbReference>
<protein>
    <recommendedName>
        <fullName evidence="5">Spindle pole body component</fullName>
    </recommendedName>
</protein>
<evidence type="ECO:0000259" key="8">
    <source>
        <dbReference type="Pfam" id="PF14609"/>
    </source>
</evidence>
<proteinExistence type="inferred from homology"/>
<keyword evidence="11" id="KW-1185">Reference proteome</keyword>
<dbReference type="Pfam" id="PF14609">
    <property type="entry name" value="GCP5-Mod21_N"/>
    <property type="match status" value="1"/>
</dbReference>
<evidence type="ECO:0000256" key="1">
    <source>
        <dbReference type="ARBA" id="ARBA00010337"/>
    </source>
</evidence>
<feature type="compositionally biased region" description="Basic and acidic residues" evidence="6">
    <location>
        <begin position="164"/>
        <end position="173"/>
    </location>
</feature>
<dbReference type="Gene3D" id="1.20.120.1900">
    <property type="entry name" value="Gamma-tubulin complex, C-terminal domain"/>
    <property type="match status" value="1"/>
</dbReference>
<dbReference type="AlphaFoldDB" id="A0A6A6HEG6"/>
<name>A0A6A6HEG6_VIRVR</name>
<evidence type="ECO:0000313" key="11">
    <source>
        <dbReference type="Proteomes" id="UP000800092"/>
    </source>
</evidence>
<evidence type="ECO:0000259" key="7">
    <source>
        <dbReference type="Pfam" id="PF04130"/>
    </source>
</evidence>
<dbReference type="GO" id="GO:0000922">
    <property type="term" value="C:spindle pole"/>
    <property type="evidence" value="ECO:0007669"/>
    <property type="project" value="InterPro"/>
</dbReference>
<dbReference type="GO" id="GO:0043015">
    <property type="term" value="F:gamma-tubulin binding"/>
    <property type="evidence" value="ECO:0007669"/>
    <property type="project" value="InterPro"/>
</dbReference>
<evidence type="ECO:0000259" key="9">
    <source>
        <dbReference type="Pfam" id="PF17681"/>
    </source>
</evidence>
<evidence type="ECO:0000256" key="5">
    <source>
        <dbReference type="RuleBase" id="RU363050"/>
    </source>
</evidence>
<dbReference type="CDD" id="cd22572">
    <property type="entry name" value="GCP5_NTD"/>
    <property type="match status" value="1"/>
</dbReference>
<evidence type="ECO:0000313" key="10">
    <source>
        <dbReference type="EMBL" id="KAF2235860.1"/>
    </source>
</evidence>
<dbReference type="Proteomes" id="UP000800092">
    <property type="component" value="Unassembled WGS sequence"/>
</dbReference>
<accession>A0A6A6HEG6</accession>
<keyword evidence="2 5" id="KW-0963">Cytoplasm</keyword>
<comment type="similarity">
    <text evidence="1 5">Belongs to the TUBGCP family.</text>
</comment>
<dbReference type="PANTHER" id="PTHR19302">
    <property type="entry name" value="GAMMA TUBULIN COMPLEX PROTEIN"/>
    <property type="match status" value="1"/>
</dbReference>
<keyword evidence="3 5" id="KW-0493">Microtubule</keyword>
<dbReference type="GO" id="GO:0000278">
    <property type="term" value="P:mitotic cell cycle"/>
    <property type="evidence" value="ECO:0007669"/>
    <property type="project" value="TreeGrafter"/>
</dbReference>
<dbReference type="Pfam" id="PF04130">
    <property type="entry name" value="GCP_C_terminal"/>
    <property type="match status" value="1"/>
</dbReference>
<dbReference type="GO" id="GO:0051321">
    <property type="term" value="P:meiotic cell cycle"/>
    <property type="evidence" value="ECO:0007669"/>
    <property type="project" value="TreeGrafter"/>
</dbReference>
<dbReference type="PANTHER" id="PTHR19302:SF33">
    <property type="entry name" value="GAMMA-TUBULIN COMPLEX COMPONENT 5"/>
    <property type="match status" value="1"/>
</dbReference>
<sequence>MAHAATVSALTEELVVTILGLGEKENPRRIKAHRDASLRTLKNHSYGRVNQFDIRAKLEGLDEKYRVLDNERLADTLKTRLAKLDRLSHRWKPEILSLLLHLSDRPVNKSRIEDLDLLQPPESPLALTWAKILAEDPLTEKDIWDEPNYSDESSDDVHNLNGDEASRVVRERPSSTTADDDPLEAAERHVVVANHAGLEAVEKSQFWTQTTNQITELQAVRECLFMLSGLVTHLFSLDQHDASVQYNSQYSIEHISIPTLNQLLSHFAKIGSVLNKLRRRLHTTSSVPLLQTFYYAVECRLHQFQQSLARIEQRFVDSSSSVVVSLQATLSEVQSNVSCLLELAELAGRIPPETCGPHYSCIEHLYKQACNSQMLGDAKSFEFFAQIFFECLQTYLGLVRQWMEDGEIDSDDRTFFVSVASEDCDFSCLWSERYELREPSHGNPHAPTFVRSTARKIFNAGKSVAFLKAIGNDELLQFESPEENSTSDLNYESVVGENAEVSIAPFAEVFSIAYQQWVKHHYHSSVQKLHDQLDQRCGLWRTLDAFECIYFSKDGTVFLDFSVSIFERLRRRKRIWNDRFLLTDLARSIFGVIPTIDIQRISVHTRSRKNLVTSAGNLSDLGAFAIDYAYPWPIMNIIRKPTLVTYQQVFSLLLQVLYAKCSLGRLVLPSPALHIGTKLAYSLRHRLLWFANVFHAYITETALASSTVRMRARLAAAEDIDAMIEIHQRYVEHLAAQCLLTKNLEPIYRAIMSMLDLCAAFSQAQYTKSTKLTRGDSKQPSDSSLDDHAGGGRMSRQHEQWNDKQDESSDESDEDKQVTRDGVESQPALPYLESLRQMLKQFDELHHFIAAGLRGVSRAKGEPSWQVLAEKLERT</sequence>
<feature type="region of interest" description="Disordered" evidence="6">
    <location>
        <begin position="143"/>
        <end position="184"/>
    </location>
</feature>
<dbReference type="InterPro" id="IPR042241">
    <property type="entry name" value="GCP_C_sf"/>
</dbReference>
<dbReference type="GO" id="GO:0051225">
    <property type="term" value="P:spindle assembly"/>
    <property type="evidence" value="ECO:0007669"/>
    <property type="project" value="TreeGrafter"/>
</dbReference>
<organism evidence="10 11">
    <name type="scientific">Viridothelium virens</name>
    <name type="common">Speckled blister lichen</name>
    <name type="synonym">Trypethelium virens</name>
    <dbReference type="NCBI Taxonomy" id="1048519"/>
    <lineage>
        <taxon>Eukaryota</taxon>
        <taxon>Fungi</taxon>
        <taxon>Dikarya</taxon>
        <taxon>Ascomycota</taxon>
        <taxon>Pezizomycotina</taxon>
        <taxon>Dothideomycetes</taxon>
        <taxon>Dothideomycetes incertae sedis</taxon>
        <taxon>Trypetheliales</taxon>
        <taxon>Trypetheliaceae</taxon>
        <taxon>Viridothelium</taxon>
    </lineage>
</organism>
<dbReference type="EMBL" id="ML991788">
    <property type="protein sequence ID" value="KAF2235860.1"/>
    <property type="molecule type" value="Genomic_DNA"/>
</dbReference>
<dbReference type="InterPro" id="IPR040457">
    <property type="entry name" value="GCP_C"/>
</dbReference>
<reference evidence="10" key="1">
    <citation type="journal article" date="2020" name="Stud. Mycol.">
        <title>101 Dothideomycetes genomes: a test case for predicting lifestyles and emergence of pathogens.</title>
        <authorList>
            <person name="Haridas S."/>
            <person name="Albert R."/>
            <person name="Binder M."/>
            <person name="Bloem J."/>
            <person name="Labutti K."/>
            <person name="Salamov A."/>
            <person name="Andreopoulos B."/>
            <person name="Baker S."/>
            <person name="Barry K."/>
            <person name="Bills G."/>
            <person name="Bluhm B."/>
            <person name="Cannon C."/>
            <person name="Castanera R."/>
            <person name="Culley D."/>
            <person name="Daum C."/>
            <person name="Ezra D."/>
            <person name="Gonzalez J."/>
            <person name="Henrissat B."/>
            <person name="Kuo A."/>
            <person name="Liang C."/>
            <person name="Lipzen A."/>
            <person name="Lutzoni F."/>
            <person name="Magnuson J."/>
            <person name="Mondo S."/>
            <person name="Nolan M."/>
            <person name="Ohm R."/>
            <person name="Pangilinan J."/>
            <person name="Park H.-J."/>
            <person name="Ramirez L."/>
            <person name="Alfaro M."/>
            <person name="Sun H."/>
            <person name="Tritt A."/>
            <person name="Yoshinaga Y."/>
            <person name="Zwiers L.-H."/>
            <person name="Turgeon B."/>
            <person name="Goodwin S."/>
            <person name="Spatafora J."/>
            <person name="Crous P."/>
            <person name="Grigoriev I."/>
        </authorList>
    </citation>
    <scope>NUCLEOTIDE SEQUENCE</scope>
    <source>
        <strain evidence="10">Tuck. ex Michener</strain>
    </source>
</reference>
<dbReference type="InterPro" id="IPR059169">
    <property type="entry name" value="GCP5_N_ext"/>
</dbReference>
<dbReference type="GO" id="GO:0051011">
    <property type="term" value="F:microtubule minus-end binding"/>
    <property type="evidence" value="ECO:0007669"/>
    <property type="project" value="TreeGrafter"/>
</dbReference>
<feature type="domain" description="Gamma tubulin complex component protein N-terminal" evidence="9">
    <location>
        <begin position="220"/>
        <end position="532"/>
    </location>
</feature>
<gene>
    <name evidence="10" type="ORF">EV356DRAFT_531420</name>
</gene>
<dbReference type="InterPro" id="IPR007259">
    <property type="entry name" value="GCP"/>
</dbReference>
<dbReference type="Pfam" id="PF17681">
    <property type="entry name" value="GCP_N_terminal"/>
    <property type="match status" value="1"/>
</dbReference>
<dbReference type="GO" id="GO:0005874">
    <property type="term" value="C:microtubule"/>
    <property type="evidence" value="ECO:0007669"/>
    <property type="project" value="UniProtKB-KW"/>
</dbReference>
<dbReference type="InterPro" id="IPR032797">
    <property type="entry name" value="Mod21_N"/>
</dbReference>
<keyword evidence="4 5" id="KW-0206">Cytoskeleton</keyword>
<comment type="subcellular location">
    <subcellularLocation>
        <location evidence="5">Cytoplasm</location>
        <location evidence="5">Cytoskeleton</location>
        <location evidence="5">Microtubule organizing center</location>
    </subcellularLocation>
</comment>
<dbReference type="GO" id="GO:0031122">
    <property type="term" value="P:cytoplasmic microtubule organization"/>
    <property type="evidence" value="ECO:0007669"/>
    <property type="project" value="TreeGrafter"/>
</dbReference>
<dbReference type="GO" id="GO:0005816">
    <property type="term" value="C:spindle pole body"/>
    <property type="evidence" value="ECO:0007669"/>
    <property type="project" value="UniProtKB-ARBA"/>
</dbReference>
<dbReference type="InterPro" id="IPR041470">
    <property type="entry name" value="GCP_N"/>
</dbReference>
<evidence type="ECO:0000256" key="4">
    <source>
        <dbReference type="ARBA" id="ARBA00023212"/>
    </source>
</evidence>
<evidence type="ECO:0000256" key="6">
    <source>
        <dbReference type="SAM" id="MobiDB-lite"/>
    </source>
</evidence>
<feature type="domain" description="Gamma tubulin complex component C-terminal" evidence="7">
    <location>
        <begin position="617"/>
        <end position="872"/>
    </location>
</feature>
<feature type="compositionally biased region" description="Acidic residues" evidence="6">
    <location>
        <begin position="145"/>
        <end position="154"/>
    </location>
</feature>
<evidence type="ECO:0000256" key="2">
    <source>
        <dbReference type="ARBA" id="ARBA00022490"/>
    </source>
</evidence>
<dbReference type="GO" id="GO:0000930">
    <property type="term" value="C:gamma-tubulin complex"/>
    <property type="evidence" value="ECO:0007669"/>
    <property type="project" value="TreeGrafter"/>
</dbReference>
<feature type="region of interest" description="Disordered" evidence="6">
    <location>
        <begin position="770"/>
        <end position="829"/>
    </location>
</feature>